<feature type="transmembrane region" description="Helical" evidence="1">
    <location>
        <begin position="167"/>
        <end position="184"/>
    </location>
</feature>
<feature type="transmembrane region" description="Helical" evidence="1">
    <location>
        <begin position="281"/>
        <end position="301"/>
    </location>
</feature>
<evidence type="ECO:0000256" key="1">
    <source>
        <dbReference type="SAM" id="Phobius"/>
    </source>
</evidence>
<feature type="transmembrane region" description="Helical" evidence="1">
    <location>
        <begin position="370"/>
        <end position="395"/>
    </location>
</feature>
<feature type="transmembrane region" description="Helical" evidence="1">
    <location>
        <begin position="49"/>
        <end position="70"/>
    </location>
</feature>
<proteinExistence type="predicted"/>
<protein>
    <submittedName>
        <fullName evidence="2">Helix-turn-helix transcriptional regulator</fullName>
    </submittedName>
</protein>
<gene>
    <name evidence="2" type="ORF">KH142_07255</name>
</gene>
<feature type="transmembrane region" description="Helical" evidence="1">
    <location>
        <begin position="219"/>
        <end position="240"/>
    </location>
</feature>
<name>A0A943V152_9ACTN</name>
<reference evidence="2" key="1">
    <citation type="submission" date="2021-02" db="EMBL/GenBank/DDBJ databases">
        <title>Infant gut strain persistence is associated with maternal origin, phylogeny, and functional potential including surface adhesion and iron acquisition.</title>
        <authorList>
            <person name="Lou Y.C."/>
        </authorList>
    </citation>
    <scope>NUCLEOTIDE SEQUENCE</scope>
    <source>
        <strain evidence="2">L2_039_000G1_dasL2_039_000G1_concoct_11</strain>
    </source>
</reference>
<accession>A0A943V152</accession>
<keyword evidence="1" id="KW-0472">Membrane</keyword>
<feature type="transmembrane region" description="Helical" evidence="1">
    <location>
        <begin position="252"/>
        <end position="269"/>
    </location>
</feature>
<evidence type="ECO:0000313" key="2">
    <source>
        <dbReference type="EMBL" id="MBS6941256.1"/>
    </source>
</evidence>
<feature type="transmembrane region" description="Helical" evidence="1">
    <location>
        <begin position="20"/>
        <end position="43"/>
    </location>
</feature>
<sequence length="458" mass="49204">MTRLEAARRTTSTIARAARLLAPTVLGLMCARVCLIVATYGSYASTDAGVFTDGSSLAAMVPLVLLMIYLGKTRKRLSKRAVFIATNAGIAVQAVSVVVLGIVVLAPGASTGIEIALSSIATLASWIAIFYWLRRARGTSSSTAAAIAFGALLLSEPFIYIASLLPRGIACIAVGAAACLQFFFRTKARTRPLPEKAHADKMPLGYFGFAQRTQDGVRVLGILAFGMFILSIAVGALRGFPDGQAVPFAPATRIGYMLIVMAFFAVLIWQSFRESRSIMSTTIWLALEMFGIFAVAAYAAFPENPDVGAMFTTVLNAGMTGFMWYLVIAFSSYGKRDPCYYAAAGWSVYILPRALARAAVVTIAPYAESGALQTAIVAGLILASAQIVFIQLIWVEHGATSQAENATPKSIRTLLGLDDIDDVPDDPESIRRALMQNDVKRLQEQFMLSDRETEVVTL</sequence>
<keyword evidence="1" id="KW-0812">Transmembrane</keyword>
<feature type="transmembrane region" description="Helical" evidence="1">
    <location>
        <begin position="307"/>
        <end position="327"/>
    </location>
</feature>
<feature type="transmembrane region" description="Helical" evidence="1">
    <location>
        <begin position="112"/>
        <end position="132"/>
    </location>
</feature>
<dbReference type="Proteomes" id="UP000727506">
    <property type="component" value="Unassembled WGS sequence"/>
</dbReference>
<dbReference type="AlphaFoldDB" id="A0A943V152"/>
<dbReference type="EMBL" id="JAGZSV010000145">
    <property type="protein sequence ID" value="MBS6941256.1"/>
    <property type="molecule type" value="Genomic_DNA"/>
</dbReference>
<comment type="caution">
    <text evidence="2">The sequence shown here is derived from an EMBL/GenBank/DDBJ whole genome shotgun (WGS) entry which is preliminary data.</text>
</comment>
<organism evidence="2 3">
    <name type="scientific">Slackia piriformis</name>
    <dbReference type="NCBI Taxonomy" id="626934"/>
    <lineage>
        <taxon>Bacteria</taxon>
        <taxon>Bacillati</taxon>
        <taxon>Actinomycetota</taxon>
        <taxon>Coriobacteriia</taxon>
        <taxon>Eggerthellales</taxon>
        <taxon>Eggerthellaceae</taxon>
        <taxon>Slackia</taxon>
    </lineage>
</organism>
<feature type="non-terminal residue" evidence="2">
    <location>
        <position position="458"/>
    </location>
</feature>
<feature type="transmembrane region" description="Helical" evidence="1">
    <location>
        <begin position="82"/>
        <end position="106"/>
    </location>
</feature>
<keyword evidence="1" id="KW-1133">Transmembrane helix</keyword>
<feature type="transmembrane region" description="Helical" evidence="1">
    <location>
        <begin position="339"/>
        <end position="364"/>
    </location>
</feature>
<feature type="transmembrane region" description="Helical" evidence="1">
    <location>
        <begin position="144"/>
        <end position="161"/>
    </location>
</feature>
<evidence type="ECO:0000313" key="3">
    <source>
        <dbReference type="Proteomes" id="UP000727506"/>
    </source>
</evidence>